<proteinExistence type="predicted"/>
<evidence type="ECO:0000313" key="1">
    <source>
        <dbReference type="EMBL" id="SER15113.1"/>
    </source>
</evidence>
<dbReference type="EMBL" id="FOGB01000019">
    <property type="protein sequence ID" value="SER15113.1"/>
    <property type="molecule type" value="Genomic_DNA"/>
</dbReference>
<accession>A0A1H9LW86</accession>
<dbReference type="AlphaFoldDB" id="A0A1H9LW86"/>
<name>A0A1H9LW86_9GAMM</name>
<gene>
    <name evidence="1" type="ORF">SAMN03080615_04113</name>
</gene>
<sequence>MGTRITMETIKNKVDTTACTLPYLARCFTTEPPVTCRPKALGNRNSGNHGKIRIT</sequence>
<keyword evidence="2" id="KW-1185">Reference proteome</keyword>
<reference evidence="2" key="1">
    <citation type="submission" date="2016-10" db="EMBL/GenBank/DDBJ databases">
        <authorList>
            <person name="Varghese N."/>
            <person name="Submissions S."/>
        </authorList>
    </citation>
    <scope>NUCLEOTIDE SEQUENCE [LARGE SCALE GENOMIC DNA]</scope>
    <source>
        <strain evidence="2">DSM 18887</strain>
    </source>
</reference>
<protein>
    <submittedName>
        <fullName evidence="1">Uncharacterized protein</fullName>
    </submittedName>
</protein>
<dbReference type="Proteomes" id="UP000198749">
    <property type="component" value="Unassembled WGS sequence"/>
</dbReference>
<organism evidence="1 2">
    <name type="scientific">Amphritea atlantica</name>
    <dbReference type="NCBI Taxonomy" id="355243"/>
    <lineage>
        <taxon>Bacteria</taxon>
        <taxon>Pseudomonadati</taxon>
        <taxon>Pseudomonadota</taxon>
        <taxon>Gammaproteobacteria</taxon>
        <taxon>Oceanospirillales</taxon>
        <taxon>Oceanospirillaceae</taxon>
        <taxon>Amphritea</taxon>
    </lineage>
</organism>
<evidence type="ECO:0000313" key="2">
    <source>
        <dbReference type="Proteomes" id="UP000198749"/>
    </source>
</evidence>